<accession>A0A1M5YFA7</accession>
<gene>
    <name evidence="3" type="ORF">SAMN02745823_02473</name>
</gene>
<name>A0A1M5YFA7_9FIRM</name>
<feature type="domain" description="SGNH hydrolase-type esterase" evidence="2">
    <location>
        <begin position="38"/>
        <end position="265"/>
    </location>
</feature>
<keyword evidence="1" id="KW-0732">Signal</keyword>
<dbReference type="Gene3D" id="3.40.50.1110">
    <property type="entry name" value="SGNH hydrolase"/>
    <property type="match status" value="1"/>
</dbReference>
<dbReference type="InterPro" id="IPR013830">
    <property type="entry name" value="SGNH_hydro"/>
</dbReference>
<feature type="chain" id="PRO_5012138430" evidence="1">
    <location>
        <begin position="22"/>
        <end position="428"/>
    </location>
</feature>
<dbReference type="InterPro" id="IPR036514">
    <property type="entry name" value="SGNH_hydro_sf"/>
</dbReference>
<dbReference type="AlphaFoldDB" id="A0A1M5YFA7"/>
<dbReference type="OrthoDB" id="9798386at2"/>
<evidence type="ECO:0000256" key="1">
    <source>
        <dbReference type="SAM" id="SignalP"/>
    </source>
</evidence>
<dbReference type="GO" id="GO:0004622">
    <property type="term" value="F:phosphatidylcholine lysophospholipase activity"/>
    <property type="evidence" value="ECO:0007669"/>
    <property type="project" value="TreeGrafter"/>
</dbReference>
<evidence type="ECO:0000313" key="3">
    <source>
        <dbReference type="EMBL" id="SHI10717.1"/>
    </source>
</evidence>
<dbReference type="Pfam" id="PF13472">
    <property type="entry name" value="Lipase_GDSL_2"/>
    <property type="match status" value="1"/>
</dbReference>
<dbReference type="PANTHER" id="PTHR30383">
    <property type="entry name" value="THIOESTERASE 1/PROTEASE 1/LYSOPHOSPHOLIPASE L1"/>
    <property type="match status" value="1"/>
</dbReference>
<dbReference type="SUPFAM" id="SSF52266">
    <property type="entry name" value="SGNH hydrolase"/>
    <property type="match status" value="1"/>
</dbReference>
<proteinExistence type="predicted"/>
<reference evidence="3 4" key="1">
    <citation type="submission" date="2016-11" db="EMBL/GenBank/DDBJ databases">
        <authorList>
            <person name="Jaros S."/>
            <person name="Januszkiewicz K."/>
            <person name="Wedrychowicz H."/>
        </authorList>
    </citation>
    <scope>NUCLEOTIDE SEQUENCE [LARGE SCALE GENOMIC DNA]</scope>
    <source>
        <strain evidence="3 4">DSM 10068</strain>
    </source>
</reference>
<dbReference type="EMBL" id="FQXV01000008">
    <property type="protein sequence ID" value="SHI10717.1"/>
    <property type="molecule type" value="Genomic_DNA"/>
</dbReference>
<evidence type="ECO:0000313" key="4">
    <source>
        <dbReference type="Proteomes" id="UP000183995"/>
    </source>
</evidence>
<dbReference type="InterPro" id="IPR051532">
    <property type="entry name" value="Ester_Hydrolysis_Enzymes"/>
</dbReference>
<sequence>MKRTAKSIVFLVLALALPALACTPGLAAGAPGTINYVAFGDSVSAGVRGGVGAPGSEPGSDKGYTDDIAGLLKDAGVLGGFNEDYCLSGETAKGLAQKTEALRDASSPGAALVRNADIITVDVGANDLLGPLYAYAGTLKSVTDYDLDKAAQILKQMIDELYGATGAGIQADYETILRNMLAANDGVRIFVMGYYNPLPVASALAGVDLDEPTAYLNTLIQTAIAGVQADYPGASISYVPTFDAMAAAPDSLVATDIHPTESGYTVIAGEFWKQLKPLADGCQVSAAVSPSRFIVNGQTLPFGAYIIDDSNYIKLRDAAMALNGTPKQIGVSWDGATDTVTVTSGAAYAPVGGELAPIQCGMPAKALLSKSAVVMDGNALRLTVYNIGGNNYIRLRELAAALDIGVSWDGGTNTVTLDAAKGGILPAA</sequence>
<dbReference type="RefSeq" id="WP_073079447.1">
    <property type="nucleotide sequence ID" value="NZ_FQXV01000008.1"/>
</dbReference>
<protein>
    <submittedName>
        <fullName evidence="3">Lysophospholipase L1</fullName>
    </submittedName>
</protein>
<feature type="signal peptide" evidence="1">
    <location>
        <begin position="1"/>
        <end position="21"/>
    </location>
</feature>
<evidence type="ECO:0000259" key="2">
    <source>
        <dbReference type="Pfam" id="PF13472"/>
    </source>
</evidence>
<dbReference type="Proteomes" id="UP000183995">
    <property type="component" value="Unassembled WGS sequence"/>
</dbReference>
<dbReference type="PANTHER" id="PTHR30383:SF5">
    <property type="entry name" value="SGNH HYDROLASE-TYPE ESTERASE DOMAIN-CONTAINING PROTEIN"/>
    <property type="match status" value="1"/>
</dbReference>
<dbReference type="STRING" id="1123282.SAMN02745823_02473"/>
<organism evidence="3 4">
    <name type="scientific">Sporobacter termitidis DSM 10068</name>
    <dbReference type="NCBI Taxonomy" id="1123282"/>
    <lineage>
        <taxon>Bacteria</taxon>
        <taxon>Bacillati</taxon>
        <taxon>Bacillota</taxon>
        <taxon>Clostridia</taxon>
        <taxon>Eubacteriales</taxon>
        <taxon>Oscillospiraceae</taxon>
        <taxon>Sporobacter</taxon>
    </lineage>
</organism>
<keyword evidence="4" id="KW-1185">Reference proteome</keyword>